<dbReference type="FunFam" id="3.90.960.10:FF:000005">
    <property type="entry name" value="Putative prolyl-tRNA synthetase"/>
    <property type="match status" value="1"/>
</dbReference>
<dbReference type="SUPFAM" id="SSF55826">
    <property type="entry name" value="YbaK/ProRS associated domain"/>
    <property type="match status" value="1"/>
</dbReference>
<dbReference type="STRING" id="52838.A0A4S8JVH6"/>
<organism evidence="3 4">
    <name type="scientific">Musa balbisiana</name>
    <name type="common">Banana</name>
    <dbReference type="NCBI Taxonomy" id="52838"/>
    <lineage>
        <taxon>Eukaryota</taxon>
        <taxon>Viridiplantae</taxon>
        <taxon>Streptophyta</taxon>
        <taxon>Embryophyta</taxon>
        <taxon>Tracheophyta</taxon>
        <taxon>Spermatophyta</taxon>
        <taxon>Magnoliopsida</taxon>
        <taxon>Liliopsida</taxon>
        <taxon>Zingiberales</taxon>
        <taxon>Musaceae</taxon>
        <taxon>Musa</taxon>
    </lineage>
</organism>
<dbReference type="GO" id="GO:0002161">
    <property type="term" value="F:aminoacyl-tRNA deacylase activity"/>
    <property type="evidence" value="ECO:0007669"/>
    <property type="project" value="InterPro"/>
</dbReference>
<dbReference type="Gene3D" id="3.90.960.10">
    <property type="entry name" value="YbaK/aminoacyl-tRNA synthetase-associated domain"/>
    <property type="match status" value="1"/>
</dbReference>
<dbReference type="InterPro" id="IPR036754">
    <property type="entry name" value="YbaK/aa-tRNA-synt-asso_dom_sf"/>
</dbReference>
<protein>
    <recommendedName>
        <fullName evidence="2">YbaK/aminoacyl-tRNA synthetase-associated domain-containing protein</fullName>
    </recommendedName>
</protein>
<name>A0A4S8JVH6_MUSBA</name>
<feature type="domain" description="YbaK/aminoacyl-tRNA synthetase-associated" evidence="2">
    <location>
        <begin position="24"/>
        <end position="150"/>
    </location>
</feature>
<dbReference type="CDD" id="cd04335">
    <property type="entry name" value="PrdX_deacylase"/>
    <property type="match status" value="1"/>
</dbReference>
<proteinExistence type="inferred from homology"/>
<accession>A0A4S8JVH6</accession>
<dbReference type="Proteomes" id="UP000317650">
    <property type="component" value="Chromosome 5"/>
</dbReference>
<evidence type="ECO:0000256" key="1">
    <source>
        <dbReference type="ARBA" id="ARBA00010201"/>
    </source>
</evidence>
<keyword evidence="4" id="KW-1185">Reference proteome</keyword>
<dbReference type="Pfam" id="PF04073">
    <property type="entry name" value="tRNA_edit"/>
    <property type="match status" value="1"/>
</dbReference>
<dbReference type="PANTHER" id="PTHR31423:SF3">
    <property type="entry name" value="PROLYL-TRNA SYNTHETASE ASSOCIATED DOMAIN-CONTAINING PROTEIN 1-RELATED"/>
    <property type="match status" value="1"/>
</dbReference>
<evidence type="ECO:0000313" key="3">
    <source>
        <dbReference type="EMBL" id="THU66232.1"/>
    </source>
</evidence>
<dbReference type="AlphaFoldDB" id="A0A4S8JVH6"/>
<evidence type="ECO:0000259" key="2">
    <source>
        <dbReference type="Pfam" id="PF04073"/>
    </source>
</evidence>
<dbReference type="PANTHER" id="PTHR31423">
    <property type="entry name" value="YBAK DOMAIN-CONTAINING PROTEIN"/>
    <property type="match status" value="1"/>
</dbReference>
<comment type="caution">
    <text evidence="3">The sequence shown here is derived from an EMBL/GenBank/DDBJ whole genome shotgun (WGS) entry which is preliminary data.</text>
</comment>
<gene>
    <name evidence="3" type="ORF">C4D60_Mb05t11980</name>
</gene>
<evidence type="ECO:0000313" key="4">
    <source>
        <dbReference type="Proteomes" id="UP000317650"/>
    </source>
</evidence>
<reference evidence="3 4" key="1">
    <citation type="journal article" date="2019" name="Nat. Plants">
        <title>Genome sequencing of Musa balbisiana reveals subgenome evolution and function divergence in polyploid bananas.</title>
        <authorList>
            <person name="Yao X."/>
        </authorList>
    </citation>
    <scope>NUCLEOTIDE SEQUENCE [LARGE SCALE GENOMIC DNA]</scope>
    <source>
        <strain evidence="4">cv. DH-PKW</strain>
        <tissue evidence="3">Leaves</tissue>
    </source>
</reference>
<dbReference type="InterPro" id="IPR040285">
    <property type="entry name" value="ProX/PRXD1"/>
</dbReference>
<comment type="similarity">
    <text evidence="1">Belongs to the PRORSD1 family.</text>
</comment>
<dbReference type="InterPro" id="IPR007214">
    <property type="entry name" value="YbaK/aa-tRNA-synth-assoc-dom"/>
</dbReference>
<sequence>MGYTKDQLLARLKELQIDFVCYDHPAVLTVEAQAKYVGHLGGALSKNLLLKDKKHRYYVVSALANTNIDLKVLSQRLGLGKGGLRMAAEEALQEILQVPLGCVTPLALINDSARDVSLLLDQGFKSQQSCYFHPLTNEVTLSISASSLDKFLISIGRQPSYVDLEANPAVGKDNPPDLASLAPSGVPTLPDKVENAVTCIPTGNDGLTVKKPTKLAAISASSLDKFLISIGRQPSYVDLEANPAVGKDNPPDLASLAPSGVPTLPDKVENAVTCIPTGNDGLTVKKPTKLAGEAKSPAALQKEKLQKVQSSIDPLAEATNIEKLVKEIMDKTSTAFLNEVAEITKNLNDPQIVPSVSDVVKRRVSSDLEHMMMSLKNAAYTQGFQAGFQATLRSSLQSLSMQK</sequence>
<dbReference type="EMBL" id="PYDT01000003">
    <property type="protein sequence ID" value="THU66232.1"/>
    <property type="molecule type" value="Genomic_DNA"/>
</dbReference>